<comment type="caution">
    <text evidence="2">The sequence shown here is derived from an EMBL/GenBank/DDBJ whole genome shotgun (WGS) entry which is preliminary data.</text>
</comment>
<protein>
    <submittedName>
        <fullName evidence="2">TolC family protein</fullName>
    </submittedName>
</protein>
<evidence type="ECO:0000313" key="2">
    <source>
        <dbReference type="EMBL" id="MYM92126.1"/>
    </source>
</evidence>
<dbReference type="Proteomes" id="UP000470302">
    <property type="component" value="Unassembled WGS sequence"/>
</dbReference>
<sequence length="181" mass="19160">AWTPSDAPALASAVAERDAVAAQVKVEEKRWIPDLGVTLGMRKYGWSSERAANIGLTLNIPLFDRNQGGVDAARERAIGAAMRLEAVRLETAASHRSASAQVQASARRLAAAEQGEAAAGEAYRLARIGYDSGKTALLELQVVRRALSDAKALTIEARLARVRALATLSLAEGLNLFGEAP</sequence>
<dbReference type="Gene3D" id="1.20.1600.10">
    <property type="entry name" value="Outer membrane efflux proteins (OEP)"/>
    <property type="match status" value="1"/>
</dbReference>
<dbReference type="GO" id="GO:0015562">
    <property type="term" value="F:efflux transmembrane transporter activity"/>
    <property type="evidence" value="ECO:0007669"/>
    <property type="project" value="InterPro"/>
</dbReference>
<dbReference type="InterPro" id="IPR010131">
    <property type="entry name" value="MdtP/NodT-like"/>
</dbReference>
<accession>A0A845GFX1</accession>
<gene>
    <name evidence="2" type="ORF">GTP91_33795</name>
</gene>
<dbReference type="PANTHER" id="PTHR30203">
    <property type="entry name" value="OUTER MEMBRANE CATION EFFLUX PROTEIN"/>
    <property type="match status" value="1"/>
</dbReference>
<comment type="similarity">
    <text evidence="1">Belongs to the outer membrane factor (OMF) (TC 1.B.17) family.</text>
</comment>
<organism evidence="2 3">
    <name type="scientific">Duganella vulcania</name>
    <dbReference type="NCBI Taxonomy" id="2692166"/>
    <lineage>
        <taxon>Bacteria</taxon>
        <taxon>Pseudomonadati</taxon>
        <taxon>Pseudomonadota</taxon>
        <taxon>Betaproteobacteria</taxon>
        <taxon>Burkholderiales</taxon>
        <taxon>Oxalobacteraceae</taxon>
        <taxon>Telluria group</taxon>
        <taxon>Duganella</taxon>
    </lineage>
</organism>
<dbReference type="SUPFAM" id="SSF56954">
    <property type="entry name" value="Outer membrane efflux proteins (OEP)"/>
    <property type="match status" value="1"/>
</dbReference>
<feature type="non-terminal residue" evidence="2">
    <location>
        <position position="1"/>
    </location>
</feature>
<evidence type="ECO:0000256" key="1">
    <source>
        <dbReference type="ARBA" id="ARBA00007613"/>
    </source>
</evidence>
<dbReference type="EMBL" id="WWCW01000439">
    <property type="protein sequence ID" value="MYM92126.1"/>
    <property type="molecule type" value="Genomic_DNA"/>
</dbReference>
<dbReference type="Pfam" id="PF02321">
    <property type="entry name" value="OEP"/>
    <property type="match status" value="1"/>
</dbReference>
<reference evidence="2 3" key="1">
    <citation type="submission" date="2020-01" db="EMBL/GenBank/DDBJ databases">
        <title>Novel species isolated from a subtropical stream in China.</title>
        <authorList>
            <person name="Lu H."/>
        </authorList>
    </citation>
    <scope>NUCLEOTIDE SEQUENCE [LARGE SCALE GENOMIC DNA]</scope>
    <source>
        <strain evidence="2 3">FT82W</strain>
    </source>
</reference>
<evidence type="ECO:0000313" key="3">
    <source>
        <dbReference type="Proteomes" id="UP000470302"/>
    </source>
</evidence>
<proteinExistence type="inferred from homology"/>
<dbReference type="InterPro" id="IPR003423">
    <property type="entry name" value="OMP_efflux"/>
</dbReference>
<dbReference type="AlphaFoldDB" id="A0A845GFX1"/>
<dbReference type="PANTHER" id="PTHR30203:SF24">
    <property type="entry name" value="BLR4935 PROTEIN"/>
    <property type="match status" value="1"/>
</dbReference>
<name>A0A845GFX1_9BURK</name>
<dbReference type="RefSeq" id="WP_161100599.1">
    <property type="nucleotide sequence ID" value="NZ_WWCW01000439.1"/>
</dbReference>